<name>A0ABV9HMI1_9MICO</name>
<evidence type="ECO:0000313" key="2">
    <source>
        <dbReference type="Proteomes" id="UP001596011"/>
    </source>
</evidence>
<reference evidence="2" key="1">
    <citation type="journal article" date="2019" name="Int. J. Syst. Evol. Microbiol.">
        <title>The Global Catalogue of Microorganisms (GCM) 10K type strain sequencing project: providing services to taxonomists for standard genome sequencing and annotation.</title>
        <authorList>
            <consortium name="The Broad Institute Genomics Platform"/>
            <consortium name="The Broad Institute Genome Sequencing Center for Infectious Disease"/>
            <person name="Wu L."/>
            <person name="Ma J."/>
        </authorList>
    </citation>
    <scope>NUCLEOTIDE SEQUENCE [LARGE SCALE GENOMIC DNA]</scope>
    <source>
        <strain evidence="2">CCUG 42722</strain>
    </source>
</reference>
<dbReference type="Proteomes" id="UP001596011">
    <property type="component" value="Unassembled WGS sequence"/>
</dbReference>
<sequence>MAVIGAYRTARIRRVCDGPGAWGVRHHIEPGERYQRHAATPHDSDLGNTAWWVLNLCQSCMTPEPMGDRS</sequence>
<proteinExistence type="predicted"/>
<evidence type="ECO:0000313" key="1">
    <source>
        <dbReference type="EMBL" id="MFC4630580.1"/>
    </source>
</evidence>
<comment type="caution">
    <text evidence="1">The sequence shown here is derived from an EMBL/GenBank/DDBJ whole genome shotgun (WGS) entry which is preliminary data.</text>
</comment>
<keyword evidence="2" id="KW-1185">Reference proteome</keyword>
<protein>
    <recommendedName>
        <fullName evidence="3">HNH endonuclease</fullName>
    </recommendedName>
</protein>
<evidence type="ECO:0008006" key="3">
    <source>
        <dbReference type="Google" id="ProtNLM"/>
    </source>
</evidence>
<gene>
    <name evidence="1" type="ORF">ACFO6V_20210</name>
</gene>
<organism evidence="1 2">
    <name type="scientific">Promicromonospora alba</name>
    <dbReference type="NCBI Taxonomy" id="1616110"/>
    <lineage>
        <taxon>Bacteria</taxon>
        <taxon>Bacillati</taxon>
        <taxon>Actinomycetota</taxon>
        <taxon>Actinomycetes</taxon>
        <taxon>Micrococcales</taxon>
        <taxon>Promicromonosporaceae</taxon>
        <taxon>Promicromonospora</taxon>
    </lineage>
</organism>
<dbReference type="RefSeq" id="WP_377138502.1">
    <property type="nucleotide sequence ID" value="NZ_JBHSFI010000006.1"/>
</dbReference>
<accession>A0ABV9HMI1</accession>
<dbReference type="EMBL" id="JBHSFI010000006">
    <property type="protein sequence ID" value="MFC4630580.1"/>
    <property type="molecule type" value="Genomic_DNA"/>
</dbReference>